<sequence>MQKVKTLDGYHVFSIEKDDNNCYLADKENYKKEIENLLNSVNDIKFDSLILIFGIDTGEYLDSLHDVLCEKNKVLIFEPNKDIFNYNKEKINKDNIHLIFYDKDNIKANLYKEINSTNFNNLYVHAFGNYAEVYKYDYEIFIENLDDAYYTACSSISVANRFKDIFIKNFIANLKALKDSTPLNCYEDINKGIPAIIVSAGPSLDKNIADMVTHKKELEKYFIIAGSRTLKALIKNNIKPDMIVSIDPIDDNYDMMKDYLNENAPLAFYEYSNRYLVRDYEGEKIYLSTFLSNTIQELNNLKGTFLGGSVAHTCIDIANIMGCSPIILVGQDLAFTYDKHHSESAIFDSDDTKNYEASLKVENIFGEKIRTNITLNQFRLKMEEYIDFYKTHKQVEFINVSYGAEIKGAPHKELSDVFKIYTNNSVNKKCIVDKSIQVDAEAVVSDVIKYLEEYIAKANNGEALCKSLLTNELDKSLIDMDENDEDFQKFLDVMDIVNDFESSKERYYLGGYYNKFLFDVKEEIFNMNALDYEALTSNLNYQSKCFLSYFLKMKELLEKVKSLALETFAEFYYAINQ</sequence>
<name>A0A1S8RH37_CLOBE</name>
<dbReference type="EMBL" id="LZZI01000207">
    <property type="protein sequence ID" value="OOM52469.1"/>
    <property type="molecule type" value="Genomic_DNA"/>
</dbReference>
<evidence type="ECO:0000313" key="3">
    <source>
        <dbReference type="EMBL" id="OOM52469.1"/>
    </source>
</evidence>
<feature type="domain" description="6-hydroxymethylpterin diphosphokinase MptE-like" evidence="2">
    <location>
        <begin position="168"/>
        <end position="337"/>
    </location>
</feature>
<accession>A0A1S8RH37</accession>
<dbReference type="AlphaFoldDB" id="A0A1S8RH37"/>
<evidence type="ECO:0000259" key="2">
    <source>
        <dbReference type="Pfam" id="PF01973"/>
    </source>
</evidence>
<dbReference type="PANTHER" id="PTHR41786:SF1">
    <property type="entry name" value="6-HYDROXYMETHYLPTERIN DIPHOSPHOKINASE MPTE-LIKE DOMAIN-CONTAINING PROTEIN"/>
    <property type="match status" value="1"/>
</dbReference>
<dbReference type="InterPro" id="IPR002826">
    <property type="entry name" value="MptE-like"/>
</dbReference>
<dbReference type="PANTHER" id="PTHR41786">
    <property type="entry name" value="MOTILITY ACCESSORY FACTOR MAF"/>
    <property type="match status" value="1"/>
</dbReference>
<proteinExistence type="predicted"/>
<keyword evidence="1" id="KW-0175">Coiled coil</keyword>
<comment type="caution">
    <text evidence="3">The sequence shown here is derived from an EMBL/GenBank/DDBJ whole genome shotgun (WGS) entry which is preliminary data.</text>
</comment>
<organism evidence="3 4">
    <name type="scientific">Clostridium beijerinckii</name>
    <name type="common">Clostridium MP</name>
    <dbReference type="NCBI Taxonomy" id="1520"/>
    <lineage>
        <taxon>Bacteria</taxon>
        <taxon>Bacillati</taxon>
        <taxon>Bacillota</taxon>
        <taxon>Clostridia</taxon>
        <taxon>Eubacteriales</taxon>
        <taxon>Clostridiaceae</taxon>
        <taxon>Clostridium</taxon>
    </lineage>
</organism>
<feature type="coiled-coil region" evidence="1">
    <location>
        <begin position="20"/>
        <end position="47"/>
    </location>
</feature>
<dbReference type="RefSeq" id="WP_077841032.1">
    <property type="nucleotide sequence ID" value="NZ_JABTAE010000001.1"/>
</dbReference>
<dbReference type="Proteomes" id="UP000190973">
    <property type="component" value="Unassembled WGS sequence"/>
</dbReference>
<gene>
    <name evidence="3" type="ORF">CLBCK_48840</name>
</gene>
<dbReference type="Pfam" id="PF01973">
    <property type="entry name" value="MptE-like"/>
    <property type="match status" value="1"/>
</dbReference>
<evidence type="ECO:0000313" key="4">
    <source>
        <dbReference type="Proteomes" id="UP000190973"/>
    </source>
</evidence>
<evidence type="ECO:0000256" key="1">
    <source>
        <dbReference type="SAM" id="Coils"/>
    </source>
</evidence>
<reference evidence="3 4" key="1">
    <citation type="submission" date="2016-05" db="EMBL/GenBank/DDBJ databases">
        <title>Microbial solvent formation.</title>
        <authorList>
            <person name="Poehlein A."/>
            <person name="Montoya Solano J.D."/>
            <person name="Flitsch S."/>
            <person name="Krabben P."/>
            <person name="Duerre P."/>
            <person name="Daniel R."/>
        </authorList>
    </citation>
    <scope>NUCLEOTIDE SEQUENCE [LARGE SCALE GENOMIC DNA]</scope>
    <source>
        <strain evidence="3 4">DSM 53</strain>
    </source>
</reference>
<protein>
    <recommendedName>
        <fullName evidence="2">6-hydroxymethylpterin diphosphokinase MptE-like domain-containing protein</fullName>
    </recommendedName>
</protein>